<feature type="compositionally biased region" description="Basic residues" evidence="5">
    <location>
        <begin position="1"/>
        <end position="14"/>
    </location>
</feature>
<dbReference type="Pfam" id="PF22493">
    <property type="entry name" value="PUF_NOP9"/>
    <property type="match status" value="1"/>
</dbReference>
<proteinExistence type="predicted"/>
<protein>
    <recommendedName>
        <fullName evidence="1">Nucleolar protein 9</fullName>
    </recommendedName>
    <alternativeName>
        <fullName evidence="3 4">Pumilio domain-containing protein NOP9</fullName>
    </alternativeName>
</protein>
<dbReference type="OrthoDB" id="392571at2759"/>
<evidence type="ECO:0000256" key="3">
    <source>
        <dbReference type="ARBA" id="ARBA00030932"/>
    </source>
</evidence>
<name>A0A1X6MWA7_9APHY</name>
<dbReference type="GeneID" id="36330980"/>
<evidence type="ECO:0000313" key="6">
    <source>
        <dbReference type="EMBL" id="OSX60522.1"/>
    </source>
</evidence>
<dbReference type="InterPro" id="IPR011989">
    <property type="entry name" value="ARM-like"/>
</dbReference>
<dbReference type="Proteomes" id="UP000194127">
    <property type="component" value="Unassembled WGS sequence"/>
</dbReference>
<feature type="region of interest" description="Disordered" evidence="5">
    <location>
        <begin position="664"/>
        <end position="753"/>
    </location>
</feature>
<evidence type="ECO:0000256" key="4">
    <source>
        <dbReference type="ARBA" id="ARBA00031929"/>
    </source>
</evidence>
<evidence type="ECO:0000256" key="2">
    <source>
        <dbReference type="ARBA" id="ARBA00022737"/>
    </source>
</evidence>
<feature type="compositionally biased region" description="Basic and acidic residues" evidence="5">
    <location>
        <begin position="720"/>
        <end position="753"/>
    </location>
</feature>
<gene>
    <name evidence="6" type="ORF">POSPLADRAFT_1147164</name>
</gene>
<dbReference type="AlphaFoldDB" id="A0A1X6MWA7"/>
<dbReference type="PANTHER" id="PTHR13102:SF0">
    <property type="entry name" value="NUCLEOLAR PROTEIN 9"/>
    <property type="match status" value="1"/>
</dbReference>
<feature type="compositionally biased region" description="Basic and acidic residues" evidence="5">
    <location>
        <begin position="15"/>
        <end position="35"/>
    </location>
</feature>
<sequence length="780" mass="87095">MPRENRKRGKKHKKQADDNAVHEQHEEHLQADAEPHAGPSWIVSAPDRPEANLEAPFGYVDAEVKAYFRTVDLQIREWQEQGMNTVEQQDEDNDPNEDRRLFFVAALTEMSGKEKQLATDPDCSTVLERMSYSMDDFVRRVFIDRLTGSFEQLSRHRFASHVCQTLFTVASDTVARECRGIMPSAPESSEDGELRTLTQLVLDVSEELLPSLPSLVMDPFASHVVRAFLLLLAPDCLPAEDGHGSSVRSKRSAAYKVKQGSMKSVFSEVGHPEHTVKRTPQTFHHIAKKLVQILREKLDDNEVRALAADKVASPVLQMLVEVEAGLSMADEPGSLMDRALVGLITMSHEDPTATPEASDYLSTLLRDPTASHLLETLVRRAPEEVFSILWVTYFQGKLSKLAVHPVANFVVSKALERANPEQLNQVCEELNEIFGKIIKHARTGVLRALIDRAAALHAHEAQVAKAVMIAFDLSENDDKSLVIPCIMRLLTPADYKTAADSKGDQPNTSGDSQSRRWGRHQAVDDPLEPKVQGAILLQSMLRLAAPHNEVVLESIQAMEMDALLAVAHHPISSRVLDVALESSTVPAKFKRKFILTFLGHYHELVDDRIGSRVGERCWAHADPYLKEKIARSLFAHEHALAGSRYGKFFARSVNLHLLQRNPDQWRDQQSAAKDNGAGTQPGKQMQMNGTKQPAKRRRKEAPEDEIDVLFGERLGKKVKKGELKPKDEKSVKSEKGDEVHDERGKAAKVDTADKDLKDVLGAIRAAPKDDGAHRKKKRAR</sequence>
<dbReference type="RefSeq" id="XP_024337316.1">
    <property type="nucleotide sequence ID" value="XM_024486031.1"/>
</dbReference>
<dbReference type="GO" id="GO:0000472">
    <property type="term" value="P:endonucleolytic cleavage to generate mature 5'-end of SSU-rRNA from (SSU-rRNA, 5.8S rRNA, LSU-rRNA)"/>
    <property type="evidence" value="ECO:0007669"/>
    <property type="project" value="TreeGrafter"/>
</dbReference>
<dbReference type="GO" id="GO:0003723">
    <property type="term" value="F:RNA binding"/>
    <property type="evidence" value="ECO:0007669"/>
    <property type="project" value="InterPro"/>
</dbReference>
<keyword evidence="7" id="KW-1185">Reference proteome</keyword>
<accession>A0A1X6MWA7</accession>
<evidence type="ECO:0000256" key="5">
    <source>
        <dbReference type="SAM" id="MobiDB-lite"/>
    </source>
</evidence>
<dbReference type="InterPro" id="IPR016024">
    <property type="entry name" value="ARM-type_fold"/>
</dbReference>
<feature type="region of interest" description="Disordered" evidence="5">
    <location>
        <begin position="1"/>
        <end position="46"/>
    </location>
</feature>
<dbReference type="GO" id="GO:0030686">
    <property type="term" value="C:90S preribosome"/>
    <property type="evidence" value="ECO:0007669"/>
    <property type="project" value="TreeGrafter"/>
</dbReference>
<feature type="compositionally biased region" description="Polar residues" evidence="5">
    <location>
        <begin position="667"/>
        <end position="691"/>
    </location>
</feature>
<keyword evidence="2" id="KW-0677">Repeat</keyword>
<organism evidence="6 7">
    <name type="scientific">Postia placenta MAD-698-R-SB12</name>
    <dbReference type="NCBI Taxonomy" id="670580"/>
    <lineage>
        <taxon>Eukaryota</taxon>
        <taxon>Fungi</taxon>
        <taxon>Dikarya</taxon>
        <taxon>Basidiomycota</taxon>
        <taxon>Agaricomycotina</taxon>
        <taxon>Agaricomycetes</taxon>
        <taxon>Polyporales</taxon>
        <taxon>Adustoporiaceae</taxon>
        <taxon>Rhodonia</taxon>
    </lineage>
</organism>
<dbReference type="InterPro" id="IPR040000">
    <property type="entry name" value="NOP9"/>
</dbReference>
<evidence type="ECO:0000256" key="1">
    <source>
        <dbReference type="ARBA" id="ARBA00016427"/>
    </source>
</evidence>
<dbReference type="EMBL" id="KZ110600">
    <property type="protein sequence ID" value="OSX60522.1"/>
    <property type="molecule type" value="Genomic_DNA"/>
</dbReference>
<dbReference type="Gene3D" id="1.25.10.10">
    <property type="entry name" value="Leucine-rich Repeat Variant"/>
    <property type="match status" value="3"/>
</dbReference>
<evidence type="ECO:0000313" key="7">
    <source>
        <dbReference type="Proteomes" id="UP000194127"/>
    </source>
</evidence>
<dbReference type="PANTHER" id="PTHR13102">
    <property type="entry name" value="NUCLEOLAR PROTEIN 9"/>
    <property type="match status" value="1"/>
</dbReference>
<dbReference type="GO" id="GO:0000480">
    <property type="term" value="P:endonucleolytic cleavage in 5'-ETS of tricistronic rRNA transcript (SSU-rRNA, 5.8S rRNA, LSU-rRNA)"/>
    <property type="evidence" value="ECO:0007669"/>
    <property type="project" value="TreeGrafter"/>
</dbReference>
<reference evidence="6 7" key="1">
    <citation type="submission" date="2017-04" db="EMBL/GenBank/DDBJ databases">
        <title>Genome Sequence of the Model Brown-Rot Fungus Postia placenta SB12.</title>
        <authorList>
            <consortium name="DOE Joint Genome Institute"/>
            <person name="Gaskell J."/>
            <person name="Kersten P."/>
            <person name="Larrondo L.F."/>
            <person name="Canessa P."/>
            <person name="Martinez D."/>
            <person name="Hibbett D."/>
            <person name="Schmoll M."/>
            <person name="Kubicek C.P."/>
            <person name="Martinez A.T."/>
            <person name="Yadav J."/>
            <person name="Master E."/>
            <person name="Magnuson J.K."/>
            <person name="James T."/>
            <person name="Yaver D."/>
            <person name="Berka R."/>
            <person name="Labutti K."/>
            <person name="Lipzen A."/>
            <person name="Aerts A."/>
            <person name="Barry K."/>
            <person name="Henrissat B."/>
            <person name="Blanchette R."/>
            <person name="Grigoriev I."/>
            <person name="Cullen D."/>
        </authorList>
    </citation>
    <scope>NUCLEOTIDE SEQUENCE [LARGE SCALE GENOMIC DNA]</scope>
    <source>
        <strain evidence="6 7">MAD-698-R-SB12</strain>
    </source>
</reference>
<dbReference type="GO" id="GO:0000447">
    <property type="term" value="P:endonucleolytic cleavage in ITS1 to separate SSU-rRNA from 5.8S rRNA and LSU-rRNA from tricistronic rRNA transcript (SSU-rRNA, 5.8S rRNA, LSU-rRNA)"/>
    <property type="evidence" value="ECO:0007669"/>
    <property type="project" value="TreeGrafter"/>
</dbReference>
<dbReference type="GO" id="GO:0000056">
    <property type="term" value="P:ribosomal small subunit export from nucleus"/>
    <property type="evidence" value="ECO:0007669"/>
    <property type="project" value="TreeGrafter"/>
</dbReference>
<dbReference type="STRING" id="670580.A0A1X6MWA7"/>
<dbReference type="SUPFAM" id="SSF48371">
    <property type="entry name" value="ARM repeat"/>
    <property type="match status" value="2"/>
</dbReference>
<feature type="region of interest" description="Disordered" evidence="5">
    <location>
        <begin position="497"/>
        <end position="523"/>
    </location>
</feature>
<dbReference type="SMART" id="SM00025">
    <property type="entry name" value="Pumilio"/>
    <property type="match status" value="5"/>
</dbReference>
<dbReference type="GO" id="GO:0005730">
    <property type="term" value="C:nucleolus"/>
    <property type="evidence" value="ECO:0007669"/>
    <property type="project" value="TreeGrafter"/>
</dbReference>
<dbReference type="InterPro" id="IPR001313">
    <property type="entry name" value="Pumilio_RNA-bd_rpt"/>
</dbReference>
<dbReference type="GO" id="GO:0030688">
    <property type="term" value="C:preribosome, small subunit precursor"/>
    <property type="evidence" value="ECO:0007669"/>
    <property type="project" value="TreeGrafter"/>
</dbReference>